<reference evidence="1 2" key="1">
    <citation type="submission" date="2019-03" db="EMBL/GenBank/DDBJ databases">
        <title>The genome sequence of a newly discovered highly antifungal drug resistant Aspergillus species, Aspergillus tanneri NIH 1004.</title>
        <authorList>
            <person name="Mounaud S."/>
            <person name="Singh I."/>
            <person name="Joardar V."/>
            <person name="Pakala S."/>
            <person name="Pakala S."/>
            <person name="Venepally P."/>
            <person name="Hoover J."/>
            <person name="Nierman W."/>
            <person name="Chung J."/>
            <person name="Losada L."/>
        </authorList>
    </citation>
    <scope>NUCLEOTIDE SEQUENCE [LARGE SCALE GENOMIC DNA]</scope>
    <source>
        <strain evidence="1 2">NIH1004</strain>
    </source>
</reference>
<dbReference type="Proteomes" id="UP000308092">
    <property type="component" value="Unassembled WGS sequence"/>
</dbReference>
<keyword evidence="2" id="KW-1185">Reference proteome</keyword>
<sequence length="39" mass="4440">MWDPTAVRWPPSMAALGPPSHTRLSLRLMVLYYLVQSPT</sequence>
<dbReference type="EMBL" id="SOSA01000418">
    <property type="protein sequence ID" value="THC91400.1"/>
    <property type="molecule type" value="Genomic_DNA"/>
</dbReference>
<evidence type="ECO:0000313" key="2">
    <source>
        <dbReference type="Proteomes" id="UP000308092"/>
    </source>
</evidence>
<accession>A0A4S3J8U2</accession>
<comment type="caution">
    <text evidence="1">The sequence shown here is derived from an EMBL/GenBank/DDBJ whole genome shotgun (WGS) entry which is preliminary data.</text>
</comment>
<gene>
    <name evidence="1" type="ORF">EYZ11_009129</name>
</gene>
<protein>
    <submittedName>
        <fullName evidence="1">Uncharacterized protein</fullName>
    </submittedName>
</protein>
<evidence type="ECO:0000313" key="1">
    <source>
        <dbReference type="EMBL" id="THC91400.1"/>
    </source>
</evidence>
<proteinExistence type="predicted"/>
<dbReference type="AlphaFoldDB" id="A0A4S3J8U2"/>
<name>A0A4S3J8U2_9EURO</name>
<organism evidence="1 2">
    <name type="scientific">Aspergillus tanneri</name>
    <dbReference type="NCBI Taxonomy" id="1220188"/>
    <lineage>
        <taxon>Eukaryota</taxon>
        <taxon>Fungi</taxon>
        <taxon>Dikarya</taxon>
        <taxon>Ascomycota</taxon>
        <taxon>Pezizomycotina</taxon>
        <taxon>Eurotiomycetes</taxon>
        <taxon>Eurotiomycetidae</taxon>
        <taxon>Eurotiales</taxon>
        <taxon>Aspergillaceae</taxon>
        <taxon>Aspergillus</taxon>
        <taxon>Aspergillus subgen. Circumdati</taxon>
    </lineage>
</organism>
<dbReference type="VEuPathDB" id="FungiDB:EYZ11_009129"/>